<dbReference type="InterPro" id="IPR011990">
    <property type="entry name" value="TPR-like_helical_dom_sf"/>
</dbReference>
<dbReference type="OrthoDB" id="9770761at2"/>
<gene>
    <name evidence="5" type="ORF">DFQ09_108164</name>
</gene>
<evidence type="ECO:0000256" key="1">
    <source>
        <dbReference type="ARBA" id="ARBA00022729"/>
    </source>
</evidence>
<evidence type="ECO:0000313" key="6">
    <source>
        <dbReference type="Proteomes" id="UP000256919"/>
    </source>
</evidence>
<dbReference type="InterPro" id="IPR017689">
    <property type="entry name" value="BamD"/>
</dbReference>
<keyword evidence="2" id="KW-0472">Membrane</keyword>
<comment type="caution">
    <text evidence="5">The sequence shown here is derived from an EMBL/GenBank/DDBJ whole genome shotgun (WGS) entry which is preliminary data.</text>
</comment>
<dbReference type="InterPro" id="IPR019734">
    <property type="entry name" value="TPR_rpt"/>
</dbReference>
<reference evidence="5 6" key="1">
    <citation type="submission" date="2018-07" db="EMBL/GenBank/DDBJ databases">
        <title>Genomic Encyclopedia of Type Strains, Phase III (KMG-III): the genomes of soil and plant-associated and newly described type strains.</title>
        <authorList>
            <person name="Whitman W."/>
        </authorList>
    </citation>
    <scope>NUCLEOTIDE SEQUENCE [LARGE SCALE GENOMIC DNA]</scope>
    <source>
        <strain evidence="5 6">CECT 7948</strain>
    </source>
</reference>
<feature type="domain" description="Outer membrane lipoprotein BamD-like" evidence="4">
    <location>
        <begin position="31"/>
        <end position="210"/>
    </location>
</feature>
<keyword evidence="3" id="KW-0998">Cell outer membrane</keyword>
<dbReference type="InterPro" id="IPR039565">
    <property type="entry name" value="BamD-like"/>
</dbReference>
<protein>
    <submittedName>
        <fullName evidence="5">Beta-barrel assembly machine subunit BamD</fullName>
    </submittedName>
</protein>
<dbReference type="NCBIfam" id="TIGR03302">
    <property type="entry name" value="OM_YfiO"/>
    <property type="match status" value="1"/>
</dbReference>
<dbReference type="PROSITE" id="PS51257">
    <property type="entry name" value="PROKAR_LIPOPROTEIN"/>
    <property type="match status" value="1"/>
</dbReference>
<dbReference type="RefSeq" id="WP_115811982.1">
    <property type="nucleotide sequence ID" value="NZ_JABFDI010000019.1"/>
</dbReference>
<evidence type="ECO:0000256" key="3">
    <source>
        <dbReference type="ARBA" id="ARBA00023237"/>
    </source>
</evidence>
<evidence type="ECO:0000256" key="2">
    <source>
        <dbReference type="ARBA" id="ARBA00023136"/>
    </source>
</evidence>
<keyword evidence="6" id="KW-1185">Reference proteome</keyword>
<dbReference type="Proteomes" id="UP000256919">
    <property type="component" value="Unassembled WGS sequence"/>
</dbReference>
<dbReference type="Pfam" id="PF13525">
    <property type="entry name" value="YfiO"/>
    <property type="match status" value="1"/>
</dbReference>
<keyword evidence="1" id="KW-0732">Signal</keyword>
<dbReference type="Gene3D" id="1.25.40.10">
    <property type="entry name" value="Tetratricopeptide repeat domain"/>
    <property type="match status" value="1"/>
</dbReference>
<dbReference type="Pfam" id="PF13174">
    <property type="entry name" value="TPR_6"/>
    <property type="match status" value="1"/>
</dbReference>
<name>A0A3D9LM10_9FLAO</name>
<proteinExistence type="predicted"/>
<dbReference type="AlphaFoldDB" id="A0A3D9LM10"/>
<evidence type="ECO:0000259" key="4">
    <source>
        <dbReference type="Pfam" id="PF13525"/>
    </source>
</evidence>
<evidence type="ECO:0000313" key="5">
    <source>
        <dbReference type="EMBL" id="REE08285.1"/>
    </source>
</evidence>
<accession>A0A3D9LM10</accession>
<dbReference type="SUPFAM" id="SSF48452">
    <property type="entry name" value="TPR-like"/>
    <property type="match status" value="1"/>
</dbReference>
<sequence>MKRGLYILLISILFISCSDFQKTLKSEDTAAKFELATELYDAEKWNKSYRLLDQILQQYRGKPQAEKLTFMHAMCSYQLGTYYEASYHFDKFTDIYPQSEKAEQASFLAAKGYYFNSPAYSKEQKETIEAIEKLQIFINEYPNSQYLADANELVKELDFKLEKKAFEIAKQYNIIREYKASIKSFNNFLLEFPGASLRSEAVYYRFDSAYNLAVLSIEYLKEQRVKDAIGYYKVLKKLYPESEHMEAATLMNEELQEQLNTFTTKS</sequence>
<organism evidence="5 6">
    <name type="scientific">Winogradskyella pacifica</name>
    <dbReference type="NCBI Taxonomy" id="664642"/>
    <lineage>
        <taxon>Bacteria</taxon>
        <taxon>Pseudomonadati</taxon>
        <taxon>Bacteroidota</taxon>
        <taxon>Flavobacteriia</taxon>
        <taxon>Flavobacteriales</taxon>
        <taxon>Flavobacteriaceae</taxon>
        <taxon>Winogradskyella</taxon>
    </lineage>
</organism>
<dbReference type="EMBL" id="QREI01000008">
    <property type="protein sequence ID" value="REE08285.1"/>
    <property type="molecule type" value="Genomic_DNA"/>
</dbReference>